<organism evidence="3 4">
    <name type="scientific">Rhodopseudomonas palustris (strain HaA2)</name>
    <dbReference type="NCBI Taxonomy" id="316058"/>
    <lineage>
        <taxon>Bacteria</taxon>
        <taxon>Pseudomonadati</taxon>
        <taxon>Pseudomonadota</taxon>
        <taxon>Alphaproteobacteria</taxon>
        <taxon>Hyphomicrobiales</taxon>
        <taxon>Nitrobacteraceae</taxon>
        <taxon>Rhodopseudomonas</taxon>
    </lineage>
</organism>
<evidence type="ECO:0000313" key="4">
    <source>
        <dbReference type="Proteomes" id="UP000008809"/>
    </source>
</evidence>
<evidence type="ECO:0000256" key="2">
    <source>
        <dbReference type="SAM" id="SignalP"/>
    </source>
</evidence>
<feature type="signal peptide" evidence="2">
    <location>
        <begin position="1"/>
        <end position="21"/>
    </location>
</feature>
<dbReference type="RefSeq" id="WP_011443398.1">
    <property type="nucleotide sequence ID" value="NC_007778.1"/>
</dbReference>
<dbReference type="STRING" id="316058.RPB_4532"/>
<feature type="region of interest" description="Disordered" evidence="1">
    <location>
        <begin position="145"/>
        <end position="260"/>
    </location>
</feature>
<sequence length="260" mass="26934">MNIIGCVMSAGLMAGATAAMAQPAPRDIGPPAITVISDIEGPYAALPPPPRIRRYLPEGRYVPEASFAPDLLPPRAIVAIARDQGFAPLGLPRQRGMFYTLAAINPDGDDGRLVIDGRSGRLVRFMPAWRMGAAMEDETVAGYGPVQGLPPLPDSRAPRPAKPVPQLASRTPATPLPRPSPQQSTKGPSPTMAAKAATTVAPVKDASKPATDAAPKQETAKAENKSAASPAPGSPAPTEAKPSTPTIQPTEAMPPVQGLE</sequence>
<protein>
    <submittedName>
        <fullName evidence="3">Uncharacterized protein</fullName>
    </submittedName>
</protein>
<dbReference type="HOGENOM" id="CLU_1114150_0_0_5"/>
<keyword evidence="4" id="KW-1185">Reference proteome</keyword>
<dbReference type="OrthoDB" id="8233832at2"/>
<gene>
    <name evidence="3" type="ordered locus">RPB_4532</name>
</gene>
<evidence type="ECO:0000256" key="1">
    <source>
        <dbReference type="SAM" id="MobiDB-lite"/>
    </source>
</evidence>
<dbReference type="EMBL" id="CP000250">
    <property type="protein sequence ID" value="ABD09215.1"/>
    <property type="molecule type" value="Genomic_DNA"/>
</dbReference>
<keyword evidence="2" id="KW-0732">Signal</keyword>
<name>Q2IRE5_RHOP2</name>
<dbReference type="eggNOG" id="COG3147">
    <property type="taxonomic scope" value="Bacteria"/>
</dbReference>
<accession>Q2IRE5</accession>
<reference evidence="3 4" key="1">
    <citation type="submission" date="2006-01" db="EMBL/GenBank/DDBJ databases">
        <title>Complete sequence of Rhodopseudomonas palustris HaA2.</title>
        <authorList>
            <consortium name="US DOE Joint Genome Institute"/>
            <person name="Copeland A."/>
            <person name="Lucas S."/>
            <person name="Lapidus A."/>
            <person name="Barry K."/>
            <person name="Detter J.C."/>
            <person name="Glavina T."/>
            <person name="Hammon N."/>
            <person name="Israni S."/>
            <person name="Pitluck S."/>
            <person name="Chain P."/>
            <person name="Malfatti S."/>
            <person name="Shin M."/>
            <person name="Vergez L."/>
            <person name="Schmutz J."/>
            <person name="Larimer F."/>
            <person name="Land M."/>
            <person name="Hauser L."/>
            <person name="Pelletier D.A."/>
            <person name="Kyrpides N."/>
            <person name="Anderson I."/>
            <person name="Oda Y."/>
            <person name="Harwood C.S."/>
            <person name="Richardson P."/>
        </authorList>
    </citation>
    <scope>NUCLEOTIDE SEQUENCE [LARGE SCALE GENOMIC DNA]</scope>
    <source>
        <strain evidence="3 4">HaA2</strain>
    </source>
</reference>
<dbReference type="Proteomes" id="UP000008809">
    <property type="component" value="Chromosome"/>
</dbReference>
<dbReference type="AlphaFoldDB" id="Q2IRE5"/>
<dbReference type="KEGG" id="rpb:RPB_4532"/>
<proteinExistence type="predicted"/>
<feature type="chain" id="PRO_5004210683" evidence="2">
    <location>
        <begin position="22"/>
        <end position="260"/>
    </location>
</feature>
<evidence type="ECO:0000313" key="3">
    <source>
        <dbReference type="EMBL" id="ABD09215.1"/>
    </source>
</evidence>
<feature type="compositionally biased region" description="Low complexity" evidence="1">
    <location>
        <begin position="193"/>
        <end position="204"/>
    </location>
</feature>